<reference evidence="1" key="1">
    <citation type="submission" date="2014-12" db="EMBL/GenBank/DDBJ databases">
        <title>Insight into the proteome of Arion vulgaris.</title>
        <authorList>
            <person name="Aradska J."/>
            <person name="Bulat T."/>
            <person name="Smidak R."/>
            <person name="Sarate P."/>
            <person name="Gangsoo J."/>
            <person name="Sialana F."/>
            <person name="Bilban M."/>
            <person name="Lubec G."/>
        </authorList>
    </citation>
    <scope>NUCLEOTIDE SEQUENCE</scope>
    <source>
        <tissue evidence="1">Skin</tissue>
    </source>
</reference>
<dbReference type="EMBL" id="HACG01020217">
    <property type="protein sequence ID" value="CEK67082.1"/>
    <property type="molecule type" value="Transcribed_RNA"/>
</dbReference>
<gene>
    <name evidence="1" type="primary">ORF61296</name>
</gene>
<organism evidence="1">
    <name type="scientific">Arion vulgaris</name>
    <dbReference type="NCBI Taxonomy" id="1028688"/>
    <lineage>
        <taxon>Eukaryota</taxon>
        <taxon>Metazoa</taxon>
        <taxon>Spiralia</taxon>
        <taxon>Lophotrochozoa</taxon>
        <taxon>Mollusca</taxon>
        <taxon>Gastropoda</taxon>
        <taxon>Heterobranchia</taxon>
        <taxon>Euthyneura</taxon>
        <taxon>Panpulmonata</taxon>
        <taxon>Eupulmonata</taxon>
        <taxon>Stylommatophora</taxon>
        <taxon>Helicina</taxon>
        <taxon>Arionoidea</taxon>
        <taxon>Arionidae</taxon>
        <taxon>Arion</taxon>
    </lineage>
</organism>
<accession>A0A0B6ZF87</accession>
<proteinExistence type="predicted"/>
<evidence type="ECO:0000313" key="1">
    <source>
        <dbReference type="EMBL" id="CEK67082.1"/>
    </source>
</evidence>
<sequence length="51" mass="5895">MYKNGEDPKSPEVELNLKEMNHSCNKIQRIAKNREKWSALFASLNFKGVTV</sequence>
<dbReference type="AlphaFoldDB" id="A0A0B6ZF87"/>
<protein>
    <submittedName>
        <fullName evidence="1">Uncharacterized protein</fullName>
    </submittedName>
</protein>
<name>A0A0B6ZF87_9EUPU</name>